<feature type="compositionally biased region" description="Basic and acidic residues" evidence="1">
    <location>
        <begin position="319"/>
        <end position="329"/>
    </location>
</feature>
<gene>
    <name evidence="2" type="ORF">FSP39_009862</name>
</gene>
<dbReference type="Proteomes" id="UP001186944">
    <property type="component" value="Unassembled WGS sequence"/>
</dbReference>
<feature type="compositionally biased region" description="Polar residues" evidence="1">
    <location>
        <begin position="460"/>
        <end position="473"/>
    </location>
</feature>
<organism evidence="2 3">
    <name type="scientific">Pinctada imbricata</name>
    <name type="common">Atlantic pearl-oyster</name>
    <name type="synonym">Pinctada martensii</name>
    <dbReference type="NCBI Taxonomy" id="66713"/>
    <lineage>
        <taxon>Eukaryota</taxon>
        <taxon>Metazoa</taxon>
        <taxon>Spiralia</taxon>
        <taxon>Lophotrochozoa</taxon>
        <taxon>Mollusca</taxon>
        <taxon>Bivalvia</taxon>
        <taxon>Autobranchia</taxon>
        <taxon>Pteriomorphia</taxon>
        <taxon>Pterioida</taxon>
        <taxon>Pterioidea</taxon>
        <taxon>Pteriidae</taxon>
        <taxon>Pinctada</taxon>
    </lineage>
</organism>
<protein>
    <submittedName>
        <fullName evidence="2">Uncharacterized protein</fullName>
    </submittedName>
</protein>
<feature type="region of interest" description="Disordered" evidence="1">
    <location>
        <begin position="319"/>
        <end position="340"/>
    </location>
</feature>
<evidence type="ECO:0000313" key="2">
    <source>
        <dbReference type="EMBL" id="KAK3085871.1"/>
    </source>
</evidence>
<evidence type="ECO:0000256" key="1">
    <source>
        <dbReference type="SAM" id="MobiDB-lite"/>
    </source>
</evidence>
<reference evidence="2" key="1">
    <citation type="submission" date="2019-08" db="EMBL/GenBank/DDBJ databases">
        <title>The improved chromosome-level genome for the pearl oyster Pinctada fucata martensii using PacBio sequencing and Hi-C.</title>
        <authorList>
            <person name="Zheng Z."/>
        </authorList>
    </citation>
    <scope>NUCLEOTIDE SEQUENCE</scope>
    <source>
        <strain evidence="2">ZZ-2019</strain>
        <tissue evidence="2">Adductor muscle</tissue>
    </source>
</reference>
<feature type="region of interest" description="Disordered" evidence="1">
    <location>
        <begin position="456"/>
        <end position="489"/>
    </location>
</feature>
<feature type="compositionally biased region" description="Basic and acidic residues" evidence="1">
    <location>
        <begin position="271"/>
        <end position="280"/>
    </location>
</feature>
<feature type="compositionally biased region" description="Basic and acidic residues" evidence="1">
    <location>
        <begin position="7"/>
        <end position="29"/>
    </location>
</feature>
<feature type="region of interest" description="Disordered" evidence="1">
    <location>
        <begin position="1"/>
        <end position="29"/>
    </location>
</feature>
<keyword evidence="3" id="KW-1185">Reference proteome</keyword>
<dbReference type="AlphaFoldDB" id="A0AA88XIB9"/>
<accession>A0AA88XIB9</accession>
<proteinExistence type="predicted"/>
<evidence type="ECO:0000313" key="3">
    <source>
        <dbReference type="Proteomes" id="UP001186944"/>
    </source>
</evidence>
<dbReference type="EMBL" id="VSWD01000012">
    <property type="protein sequence ID" value="KAK3085871.1"/>
    <property type="molecule type" value="Genomic_DNA"/>
</dbReference>
<name>A0AA88XIB9_PINIB</name>
<comment type="caution">
    <text evidence="2">The sequence shown here is derived from an EMBL/GenBank/DDBJ whole genome shotgun (WGS) entry which is preliminary data.</text>
</comment>
<feature type="region of interest" description="Disordered" evidence="1">
    <location>
        <begin position="265"/>
        <end position="289"/>
    </location>
</feature>
<sequence>MGGGGRRQLEGGRRERLGGGRRERDRGEKERNLIYVESNHIIRSTGIKISAANHPRKQNEVCGQPLWFEICVSDIFLNFWSLDLSELLRTNSYNLATDFYSSQGLDILIPDSSYATDKRQDKRNTNITAAHSIDSLKDGSHVSVRRTPRTPTIYTFQRPTPRPNLDYSPAGFYVQRHDERPKIKDLLLKAGSTADLHRQSQHQQDFNDSRFNPGEDLYSHSTKATPASYKGARSFNYAAYNRFSFTSTQPDEQTRKRKYQFEEVLSSGHVPEAKQGKSEEPDNFSMQDDEIDDDLRDIGWRILQGKSVRQISDEIFTEDKNKNAMEKEPAPSTSYGQPRFDSKFENVRKIPGTFVTMLNDEPTLVNWFAHAPCDNPSLIPTHTPHNGLLRPRVFEKERRLTTSRLLAVKTKLSAMLAREPYRESYAGRKDLHRIDCNQYYDFEAKAWEKYEKNDMRNAEEPSTSNYNKLATHNSSDRKRKRKVETDTASAQDDLFSECIFLPGPSTKKIRRDENNNDENE</sequence>